<dbReference type="PANTHER" id="PTHR43544:SF7">
    <property type="entry name" value="NADB-LER2"/>
    <property type="match status" value="1"/>
</dbReference>
<dbReference type="InterPro" id="IPR002347">
    <property type="entry name" value="SDR_fam"/>
</dbReference>
<dbReference type="EMBL" id="JABCIY010000022">
    <property type="protein sequence ID" value="KAF7196909.1"/>
    <property type="molecule type" value="Genomic_DNA"/>
</dbReference>
<proteinExistence type="inferred from homology"/>
<dbReference type="PRINTS" id="PR00081">
    <property type="entry name" value="GDHRDH"/>
</dbReference>
<dbReference type="Proteomes" id="UP000660729">
    <property type="component" value="Unassembled WGS sequence"/>
</dbReference>
<dbReference type="InterPro" id="IPR051468">
    <property type="entry name" value="Fungal_SecMetab_SDRs"/>
</dbReference>
<keyword evidence="2" id="KW-0521">NADP</keyword>
<sequence length="249" mass="26639">MSSQTTYLISGTTRGIGRGLVKSLLARPNTTVIAGVRDTQAKTALSLNDLPKANGSNLILIKIDASIETDPQDAIATLQKTHNITSLSTVIANAGILDPNDFLPSGQVSPQAFRTHFEINTLAAITLFQATFPLLQASSQTPKFIVTTSSIGSNIIAKNLGAPVVAYGVSKAAINYFVNKASGEYPEIRFGLIHPGLVETDMSKPFVEMTAGKIPSISVEESVRGYLERVDEVGNGVRFLQYDGEELAW</sequence>
<dbReference type="PANTHER" id="PTHR43544">
    <property type="entry name" value="SHORT-CHAIN DEHYDROGENASE/REDUCTASE"/>
    <property type="match status" value="1"/>
</dbReference>
<gene>
    <name evidence="4" type="ORF">HII31_01827</name>
</gene>
<dbReference type="GO" id="GO:0005737">
    <property type="term" value="C:cytoplasm"/>
    <property type="evidence" value="ECO:0007669"/>
    <property type="project" value="TreeGrafter"/>
</dbReference>
<reference evidence="4" key="1">
    <citation type="submission" date="2020-04" db="EMBL/GenBank/DDBJ databases">
        <title>Draft genome resource of the tomato pathogen Pseudocercospora fuligena.</title>
        <authorList>
            <person name="Zaccaron A."/>
        </authorList>
    </citation>
    <scope>NUCLEOTIDE SEQUENCE</scope>
    <source>
        <strain evidence="4">PF001</strain>
    </source>
</reference>
<evidence type="ECO:0000313" key="5">
    <source>
        <dbReference type="Proteomes" id="UP000660729"/>
    </source>
</evidence>
<evidence type="ECO:0000313" key="4">
    <source>
        <dbReference type="EMBL" id="KAF7196909.1"/>
    </source>
</evidence>
<dbReference type="PROSITE" id="PS00061">
    <property type="entry name" value="ADH_SHORT"/>
    <property type="match status" value="1"/>
</dbReference>
<dbReference type="Pfam" id="PF00106">
    <property type="entry name" value="adh_short"/>
    <property type="match status" value="1"/>
</dbReference>
<dbReference type="OrthoDB" id="9876299at2759"/>
<comment type="similarity">
    <text evidence="1">Belongs to the short-chain dehydrogenases/reductases (SDR) family.</text>
</comment>
<organism evidence="4 5">
    <name type="scientific">Pseudocercospora fuligena</name>
    <dbReference type="NCBI Taxonomy" id="685502"/>
    <lineage>
        <taxon>Eukaryota</taxon>
        <taxon>Fungi</taxon>
        <taxon>Dikarya</taxon>
        <taxon>Ascomycota</taxon>
        <taxon>Pezizomycotina</taxon>
        <taxon>Dothideomycetes</taxon>
        <taxon>Dothideomycetidae</taxon>
        <taxon>Mycosphaerellales</taxon>
        <taxon>Mycosphaerellaceae</taxon>
        <taxon>Pseudocercospora</taxon>
    </lineage>
</organism>
<evidence type="ECO:0000256" key="2">
    <source>
        <dbReference type="ARBA" id="ARBA00022857"/>
    </source>
</evidence>
<comment type="caution">
    <text evidence="4">The sequence shown here is derived from an EMBL/GenBank/DDBJ whole genome shotgun (WGS) entry which is preliminary data.</text>
</comment>
<dbReference type="GO" id="GO:0016491">
    <property type="term" value="F:oxidoreductase activity"/>
    <property type="evidence" value="ECO:0007669"/>
    <property type="project" value="UniProtKB-KW"/>
</dbReference>
<keyword evidence="3" id="KW-0560">Oxidoreductase</keyword>
<dbReference type="Gene3D" id="3.40.50.720">
    <property type="entry name" value="NAD(P)-binding Rossmann-like Domain"/>
    <property type="match status" value="1"/>
</dbReference>
<dbReference type="InterPro" id="IPR020904">
    <property type="entry name" value="Sc_DH/Rdtase_CS"/>
</dbReference>
<keyword evidence="5" id="KW-1185">Reference proteome</keyword>
<evidence type="ECO:0000256" key="3">
    <source>
        <dbReference type="ARBA" id="ARBA00023002"/>
    </source>
</evidence>
<dbReference type="CDD" id="cd05325">
    <property type="entry name" value="carb_red_sniffer_like_SDR_c"/>
    <property type="match status" value="1"/>
</dbReference>
<dbReference type="AlphaFoldDB" id="A0A8H6RTG6"/>
<accession>A0A8H6RTG6</accession>
<evidence type="ECO:0000256" key="1">
    <source>
        <dbReference type="ARBA" id="ARBA00006484"/>
    </source>
</evidence>
<name>A0A8H6RTG6_9PEZI</name>
<protein>
    <submittedName>
        <fullName evidence="4">Norsolorinic acid ketoreductase nor1</fullName>
    </submittedName>
</protein>
<dbReference type="InterPro" id="IPR036291">
    <property type="entry name" value="NAD(P)-bd_dom_sf"/>
</dbReference>
<dbReference type="SUPFAM" id="SSF51735">
    <property type="entry name" value="NAD(P)-binding Rossmann-fold domains"/>
    <property type="match status" value="1"/>
</dbReference>